<name>G2DHS8_9GAMM</name>
<dbReference type="PANTHER" id="PTHR30411:SF9">
    <property type="entry name" value="MULTIFUNCTIONAL SER_THR-TRNA DEACYLASE PROXP-Y"/>
    <property type="match status" value="1"/>
</dbReference>
<dbReference type="GO" id="GO:0002161">
    <property type="term" value="F:aminoacyl-tRNA deacylase activity"/>
    <property type="evidence" value="ECO:0007669"/>
    <property type="project" value="InterPro"/>
</dbReference>
<dbReference type="InterPro" id="IPR007214">
    <property type="entry name" value="YbaK/aa-tRNA-synth-assoc-dom"/>
</dbReference>
<dbReference type="PANTHER" id="PTHR30411">
    <property type="entry name" value="CYTOPLASMIC PROTEIN"/>
    <property type="match status" value="1"/>
</dbReference>
<evidence type="ECO:0000313" key="3">
    <source>
        <dbReference type="Proteomes" id="UP000004491"/>
    </source>
</evidence>
<keyword evidence="3" id="KW-1185">Reference proteome</keyword>
<sequence>MRPLGFPPGRLSAFNPNLQLHLAQVPSMEDRAMTIATSVMNMLNERHIPYEVLEHAKTATSPQAALAAHVPDDHIAKGVLMKDNIGYMLAVIPGDQWLDRRRLSEELGRDLRMASEEEIGRLFSDCDLGAIPPLGSAYGIDMMLDEDLSSLANVYFEAGDHEHLLMVDSEHFHELMRGARHGHLTAVH</sequence>
<comment type="caution">
    <text evidence="2">The sequence shown here is derived from an EMBL/GenBank/DDBJ whole genome shotgun (WGS) entry which is preliminary data.</text>
</comment>
<dbReference type="CDD" id="cd04332">
    <property type="entry name" value="YbaK_like"/>
    <property type="match status" value="1"/>
</dbReference>
<dbReference type="SUPFAM" id="SSF55826">
    <property type="entry name" value="YbaK/ProRS associated domain"/>
    <property type="match status" value="1"/>
</dbReference>
<accession>G2DHS8</accession>
<protein>
    <submittedName>
        <fullName evidence="2">YbaK/prolyl-tRNA synthetase associated region</fullName>
    </submittedName>
</protein>
<gene>
    <name evidence="2" type="ORF">Rifp1Sym_ft00010</name>
</gene>
<dbReference type="Pfam" id="PF04073">
    <property type="entry name" value="tRNA_edit"/>
    <property type="match status" value="1"/>
</dbReference>
<keyword evidence="2" id="KW-0030">Aminoacyl-tRNA synthetase</keyword>
<proteinExistence type="predicted"/>
<dbReference type="GO" id="GO:0004812">
    <property type="term" value="F:aminoacyl-tRNA ligase activity"/>
    <property type="evidence" value="ECO:0007669"/>
    <property type="project" value="UniProtKB-KW"/>
</dbReference>
<evidence type="ECO:0000313" key="2">
    <source>
        <dbReference type="EMBL" id="EGV49825.1"/>
    </source>
</evidence>
<feature type="domain" description="YbaK/aminoacyl-tRNA synthetase-associated" evidence="1">
    <location>
        <begin position="55"/>
        <end position="172"/>
    </location>
</feature>
<dbReference type="InterPro" id="IPR036754">
    <property type="entry name" value="YbaK/aa-tRNA-synt-asso_dom_sf"/>
</dbReference>
<keyword evidence="2" id="KW-0436">Ligase</keyword>
<dbReference type="EMBL" id="AFOC01000151">
    <property type="protein sequence ID" value="EGV49825.1"/>
    <property type="molecule type" value="Genomic_DNA"/>
</dbReference>
<dbReference type="AlphaFoldDB" id="G2DHS8"/>
<evidence type="ECO:0000259" key="1">
    <source>
        <dbReference type="Pfam" id="PF04073"/>
    </source>
</evidence>
<reference evidence="2" key="1">
    <citation type="journal article" date="2011" name="ISME J.">
        <title>The endosymbionts of the deep-sea tubeworms Riftia pachyptila and Tevnia jerichonana share an identical physiology as revealed by proteogenomic analyses.</title>
        <authorList>
            <person name="Gardebrecht A."/>
            <person name="Markert S."/>
            <person name="Felbeck H."/>
            <person name="Thuermer A."/>
            <person name="Albrecht D."/>
            <person name="Wollherr A."/>
            <person name="Kabisch J."/>
            <person name="Lehmann R."/>
            <person name="Daniel R."/>
            <person name="Liesegang H."/>
            <person name="Hecker M."/>
            <person name="Sievert S.M."/>
            <person name="Schweder T."/>
        </authorList>
    </citation>
    <scope>NUCLEOTIDE SEQUENCE [LARGE SCALE GENOMIC DNA]</scope>
</reference>
<dbReference type="Gene3D" id="3.90.960.10">
    <property type="entry name" value="YbaK/aminoacyl-tRNA synthetase-associated domain"/>
    <property type="match status" value="1"/>
</dbReference>
<dbReference type="Proteomes" id="UP000004491">
    <property type="component" value="Unassembled WGS sequence"/>
</dbReference>
<organism evidence="2 3">
    <name type="scientific">endosymbiont of Riftia pachyptila</name>
    <name type="common">vent Ph05</name>
    <dbReference type="NCBI Taxonomy" id="1048808"/>
    <lineage>
        <taxon>Bacteria</taxon>
        <taxon>Pseudomonadati</taxon>
        <taxon>Pseudomonadota</taxon>
        <taxon>Gammaproteobacteria</taxon>
        <taxon>sulfur-oxidizing symbionts</taxon>
    </lineage>
</organism>